<dbReference type="Pfam" id="PF01509">
    <property type="entry name" value="TruB_N"/>
    <property type="match status" value="1"/>
</dbReference>
<dbReference type="SUPFAM" id="SSF55120">
    <property type="entry name" value="Pseudouridine synthase"/>
    <property type="match status" value="1"/>
</dbReference>
<feature type="domain" description="Pseudouridine synthase II N-terminal" evidence="2">
    <location>
        <begin position="103"/>
        <end position="230"/>
    </location>
</feature>
<evidence type="ECO:0000256" key="1">
    <source>
        <dbReference type="ARBA" id="ARBA00008999"/>
    </source>
</evidence>
<reference evidence="3 4" key="1">
    <citation type="submission" date="2023-09" db="EMBL/GenBank/DDBJ databases">
        <title>Nesidiocoris tenuis whole genome shotgun sequence.</title>
        <authorList>
            <person name="Shibata T."/>
            <person name="Shimoda M."/>
            <person name="Kobayashi T."/>
            <person name="Uehara T."/>
        </authorList>
    </citation>
    <scope>NUCLEOTIDE SEQUENCE [LARGE SCALE GENOMIC DNA]</scope>
    <source>
        <strain evidence="3 4">Japan</strain>
    </source>
</reference>
<protein>
    <submittedName>
        <fullName evidence="3">TruB family pseudouridylate synthase (N terminal domain)</fullName>
    </submittedName>
</protein>
<dbReference type="InterPro" id="IPR002501">
    <property type="entry name" value="PsdUridine_synth_N"/>
</dbReference>
<dbReference type="Gene3D" id="3.30.2350.10">
    <property type="entry name" value="Pseudouridine synthase"/>
    <property type="match status" value="1"/>
</dbReference>
<evidence type="ECO:0000259" key="2">
    <source>
        <dbReference type="Pfam" id="PF01509"/>
    </source>
</evidence>
<gene>
    <name evidence="3" type="ORF">NTJ_05839</name>
</gene>
<sequence length="309" mass="34624">MAYKAIADAPVVWNLLNGVVCLYKSAGQSCKATKHSFFIKLASELNSMKVRPPYTYVDIDGPTTKQMDVIVRPSYADNPLVCGPRYSADDFKSFVTTPLGFNTSGVMILGVNKGTKKAFVIREQSPLRTYRLKCALGYETDNLFATGKVIGEVRYKHVKQHAMEKHLSIVQASHQRIAYESNGVDPASQEAYELAVRGLVRPRDSKIPIIYGAKLISFNPPDFTIELSCINEYEDYLFAQVHTLGHRLNSTATCTAIQCVHHSFFKLEDALLMKHWTLEEVVANIANNNRLLRKQGRLSDNLNRYAAKG</sequence>
<evidence type="ECO:0000313" key="3">
    <source>
        <dbReference type="EMBL" id="BES93030.1"/>
    </source>
</evidence>
<dbReference type="InterPro" id="IPR039048">
    <property type="entry name" value="Trub2"/>
</dbReference>
<dbReference type="InterPro" id="IPR020103">
    <property type="entry name" value="PsdUridine_synth_cat_dom_sf"/>
</dbReference>
<comment type="similarity">
    <text evidence="1">Belongs to the pseudouridine synthase TruB family.</text>
</comment>
<accession>A0ABN7AQ45</accession>
<dbReference type="EMBL" id="AP028912">
    <property type="protein sequence ID" value="BES93030.1"/>
    <property type="molecule type" value="Genomic_DNA"/>
</dbReference>
<dbReference type="Proteomes" id="UP001307889">
    <property type="component" value="Chromosome 4"/>
</dbReference>
<dbReference type="PANTHER" id="PTHR13195">
    <property type="entry name" value="PSEUDOURIDINE SYNTHASE-RELATED"/>
    <property type="match status" value="1"/>
</dbReference>
<keyword evidence="4" id="KW-1185">Reference proteome</keyword>
<organism evidence="3 4">
    <name type="scientific">Nesidiocoris tenuis</name>
    <dbReference type="NCBI Taxonomy" id="355587"/>
    <lineage>
        <taxon>Eukaryota</taxon>
        <taxon>Metazoa</taxon>
        <taxon>Ecdysozoa</taxon>
        <taxon>Arthropoda</taxon>
        <taxon>Hexapoda</taxon>
        <taxon>Insecta</taxon>
        <taxon>Pterygota</taxon>
        <taxon>Neoptera</taxon>
        <taxon>Paraneoptera</taxon>
        <taxon>Hemiptera</taxon>
        <taxon>Heteroptera</taxon>
        <taxon>Panheteroptera</taxon>
        <taxon>Cimicomorpha</taxon>
        <taxon>Miridae</taxon>
        <taxon>Dicyphina</taxon>
        <taxon>Nesidiocoris</taxon>
    </lineage>
</organism>
<dbReference type="PANTHER" id="PTHR13195:SF0">
    <property type="entry name" value="PSEUDOURIDYLATE SYNTHASE TRUB2, MITOCHONDRIAL"/>
    <property type="match status" value="1"/>
</dbReference>
<evidence type="ECO:0000313" key="4">
    <source>
        <dbReference type="Proteomes" id="UP001307889"/>
    </source>
</evidence>
<name>A0ABN7AQ45_9HEMI</name>
<proteinExistence type="inferred from homology"/>